<keyword evidence="2" id="KW-1133">Transmembrane helix</keyword>
<keyword evidence="2" id="KW-0472">Membrane</keyword>
<evidence type="ECO:0000256" key="2">
    <source>
        <dbReference type="SAM" id="Phobius"/>
    </source>
</evidence>
<organism evidence="4 5">
    <name type="scientific">Subtercola boreus</name>
    <dbReference type="NCBI Taxonomy" id="120213"/>
    <lineage>
        <taxon>Bacteria</taxon>
        <taxon>Bacillati</taxon>
        <taxon>Actinomycetota</taxon>
        <taxon>Actinomycetes</taxon>
        <taxon>Micrococcales</taxon>
        <taxon>Microbacteriaceae</taxon>
        <taxon>Subtercola</taxon>
    </lineage>
</organism>
<protein>
    <recommendedName>
        <fullName evidence="3">SbsA Ig-like domain-containing protein</fullName>
    </recommendedName>
</protein>
<gene>
    <name evidence="4" type="ORF">B7R25_01505</name>
</gene>
<keyword evidence="1" id="KW-0732">Signal</keyword>
<dbReference type="Proteomes" id="UP000257080">
    <property type="component" value="Unassembled WGS sequence"/>
</dbReference>
<proteinExistence type="predicted"/>
<accession>A0A3E0WH54</accession>
<dbReference type="InterPro" id="IPR032812">
    <property type="entry name" value="SbsA_Ig"/>
</dbReference>
<evidence type="ECO:0000259" key="3">
    <source>
        <dbReference type="Pfam" id="PF13205"/>
    </source>
</evidence>
<keyword evidence="2" id="KW-0812">Transmembrane</keyword>
<dbReference type="Pfam" id="PF13205">
    <property type="entry name" value="Big_5"/>
    <property type="match status" value="1"/>
</dbReference>
<reference evidence="4 5" key="1">
    <citation type="submission" date="2017-04" db="EMBL/GenBank/DDBJ databases">
        <title>Comparative genome analysis of Subtercola boreus.</title>
        <authorList>
            <person name="Cho Y.-J."/>
            <person name="Cho A."/>
            <person name="Kim O.-S."/>
            <person name="Lee J.-I."/>
        </authorList>
    </citation>
    <scope>NUCLEOTIDE SEQUENCE [LARGE SCALE GENOMIC DNA]</scope>
    <source>
        <strain evidence="4 5">P28004</strain>
    </source>
</reference>
<dbReference type="AlphaFoldDB" id="A0A3E0WH54"/>
<feature type="transmembrane region" description="Helical" evidence="2">
    <location>
        <begin position="23"/>
        <end position="43"/>
    </location>
</feature>
<dbReference type="SUPFAM" id="SSF82171">
    <property type="entry name" value="DPP6 N-terminal domain-like"/>
    <property type="match status" value="1"/>
</dbReference>
<evidence type="ECO:0000256" key="1">
    <source>
        <dbReference type="ARBA" id="ARBA00022729"/>
    </source>
</evidence>
<comment type="caution">
    <text evidence="4">The sequence shown here is derived from an EMBL/GenBank/DDBJ whole genome shotgun (WGS) entry which is preliminary data.</text>
</comment>
<dbReference type="EMBL" id="NBXE01000002">
    <property type="protein sequence ID" value="RFA29676.1"/>
    <property type="molecule type" value="Genomic_DNA"/>
</dbReference>
<dbReference type="RefSeq" id="WP_116417191.1">
    <property type="nucleotide sequence ID" value="NZ_NBXC01000002.1"/>
</dbReference>
<sequence>MSTDADLTGPPRAAPSSRAFRRLLYGSIAVFALLALGLVALNLSQGPRLTSAQLNVQTSVERAGQRLLLESNEVLAPVGDAQISVTPSVGVATTSNQTSIQVEFTSILEYNTTYTVTATGVKSASQNAESTFSYSFTTPDANVAFLVPGSAVSTAEPAPDDRIERASLTGGTTETLYSAPHISRFATMGQKLVVATTDADGYDLLDIITPDGSAAPIPVQLAGPGTVTGLTASAKSNLFGYTYRAAPSPYYPTANEQLYIYDTTLGQAFSIPVTGPDHELLDVTSWFFVPGTTSLVARSPDGSLYLADVLGLLDGSSGTVGVGSADALQGFVPGTKSLVTERGGATFTIDFGTPGTPVTAPFTEASGAAGAGSGAGVSPPVQTQTALPLDASGTVVARSSDATALVKRDASASTTVFTTPDGTPITHFCLSTNGRYAVTSTSAGTTYIPLAGSAEPRTFPGSQPDWCSAG</sequence>
<evidence type="ECO:0000313" key="4">
    <source>
        <dbReference type="EMBL" id="RFA29676.1"/>
    </source>
</evidence>
<name>A0A3E0WH54_9MICO</name>
<evidence type="ECO:0000313" key="5">
    <source>
        <dbReference type="Proteomes" id="UP000257080"/>
    </source>
</evidence>
<feature type="domain" description="SbsA Ig-like" evidence="3">
    <location>
        <begin position="85"/>
        <end position="138"/>
    </location>
</feature>
<dbReference type="OrthoDB" id="5057864at2"/>